<reference evidence="1" key="1">
    <citation type="submission" date="2019-04" db="EMBL/GenBank/DDBJ databases">
        <title>Genome assembly of Zosterops borbonicus 15179.</title>
        <authorList>
            <person name="Leroy T."/>
            <person name="Anselmetti Y."/>
            <person name="Tilak M.-K."/>
            <person name="Nabholz B."/>
        </authorList>
    </citation>
    <scope>NUCLEOTIDE SEQUENCE</scope>
    <source>
        <strain evidence="1">HGM_15179</strain>
        <tissue evidence="1">Muscle</tissue>
    </source>
</reference>
<keyword evidence="2" id="KW-1185">Reference proteome</keyword>
<dbReference type="AlphaFoldDB" id="A0A8K1LHT7"/>
<name>A0A8K1LHT7_9PASS</name>
<gene>
    <name evidence="1" type="ORF">HGM15179_012523</name>
</gene>
<sequence>MQGFITHNGDLAFYSIHMDHHMEHSLAQLGSDVPAVSPTNALNTSSLLTDAECVWVDQSNMFDSIKVYALVTEYG</sequence>
<organism evidence="1 2">
    <name type="scientific">Zosterops borbonicus</name>
    <dbReference type="NCBI Taxonomy" id="364589"/>
    <lineage>
        <taxon>Eukaryota</taxon>
        <taxon>Metazoa</taxon>
        <taxon>Chordata</taxon>
        <taxon>Craniata</taxon>
        <taxon>Vertebrata</taxon>
        <taxon>Euteleostomi</taxon>
        <taxon>Archelosauria</taxon>
        <taxon>Archosauria</taxon>
        <taxon>Dinosauria</taxon>
        <taxon>Saurischia</taxon>
        <taxon>Theropoda</taxon>
        <taxon>Coelurosauria</taxon>
        <taxon>Aves</taxon>
        <taxon>Neognathae</taxon>
        <taxon>Neoaves</taxon>
        <taxon>Telluraves</taxon>
        <taxon>Australaves</taxon>
        <taxon>Passeriformes</taxon>
        <taxon>Sylvioidea</taxon>
        <taxon>Zosteropidae</taxon>
        <taxon>Zosterops</taxon>
    </lineage>
</organism>
<protein>
    <submittedName>
        <fullName evidence="1">Uncharacterized protein</fullName>
    </submittedName>
</protein>
<proteinExistence type="predicted"/>
<comment type="caution">
    <text evidence="1">The sequence shown here is derived from an EMBL/GenBank/DDBJ whole genome shotgun (WGS) entry which is preliminary data.</text>
</comment>
<dbReference type="EMBL" id="SWJQ01000426">
    <property type="protein sequence ID" value="TRZ14585.1"/>
    <property type="molecule type" value="Genomic_DNA"/>
</dbReference>
<evidence type="ECO:0000313" key="2">
    <source>
        <dbReference type="Proteomes" id="UP000796761"/>
    </source>
</evidence>
<dbReference type="Proteomes" id="UP000796761">
    <property type="component" value="Unassembled WGS sequence"/>
</dbReference>
<evidence type="ECO:0000313" key="1">
    <source>
        <dbReference type="EMBL" id="TRZ14585.1"/>
    </source>
</evidence>
<accession>A0A8K1LHT7</accession>